<feature type="transmembrane region" description="Helical" evidence="9">
    <location>
        <begin position="399"/>
        <end position="420"/>
    </location>
</feature>
<dbReference type="InterPro" id="IPR006669">
    <property type="entry name" value="MgtE_transporter"/>
</dbReference>
<evidence type="ECO:0000256" key="4">
    <source>
        <dbReference type="ARBA" id="ARBA00022692"/>
    </source>
</evidence>
<dbReference type="Pfam" id="PF00571">
    <property type="entry name" value="CBS"/>
    <property type="match status" value="2"/>
</dbReference>
<dbReference type="InterPro" id="IPR038076">
    <property type="entry name" value="MgtE_N_sf"/>
</dbReference>
<evidence type="ECO:0000256" key="2">
    <source>
        <dbReference type="ARBA" id="ARBA00009749"/>
    </source>
</evidence>
<dbReference type="Pfam" id="PF01769">
    <property type="entry name" value="MgtE"/>
    <property type="match status" value="1"/>
</dbReference>
<dbReference type="SUPFAM" id="SSF158791">
    <property type="entry name" value="MgtE N-terminal domain-like"/>
    <property type="match status" value="1"/>
</dbReference>
<dbReference type="AlphaFoldDB" id="A0A849L121"/>
<dbReference type="PROSITE" id="PS51371">
    <property type="entry name" value="CBS"/>
    <property type="match status" value="2"/>
</dbReference>
<dbReference type="InterPro" id="IPR006668">
    <property type="entry name" value="Mg_transptr_MgtE_intracell_dom"/>
</dbReference>
<dbReference type="GO" id="GO:0005886">
    <property type="term" value="C:plasma membrane"/>
    <property type="evidence" value="ECO:0007669"/>
    <property type="project" value="UniProtKB-SubCell"/>
</dbReference>
<name>A0A849L121_9RHOB</name>
<comment type="similarity">
    <text evidence="2 9">Belongs to the SLC41A transporter family.</text>
</comment>
<accession>A0A849L121</accession>
<evidence type="ECO:0000313" key="12">
    <source>
        <dbReference type="Proteomes" id="UP000572377"/>
    </source>
</evidence>
<dbReference type="Proteomes" id="UP000572377">
    <property type="component" value="Unassembled WGS sequence"/>
</dbReference>
<comment type="subunit">
    <text evidence="9">Homodimer.</text>
</comment>
<keyword evidence="5 9" id="KW-0460">Magnesium</keyword>
<dbReference type="PANTHER" id="PTHR43773:SF1">
    <property type="entry name" value="MAGNESIUM TRANSPORTER MGTE"/>
    <property type="match status" value="1"/>
</dbReference>
<feature type="transmembrane region" description="Helical" evidence="9">
    <location>
        <begin position="323"/>
        <end position="350"/>
    </location>
</feature>
<dbReference type="InterPro" id="IPR036739">
    <property type="entry name" value="SLC41_membr_dom_sf"/>
</dbReference>
<dbReference type="Gene3D" id="1.25.60.10">
    <property type="entry name" value="MgtE N-terminal domain-like"/>
    <property type="match status" value="1"/>
</dbReference>
<dbReference type="SUPFAM" id="SSF161093">
    <property type="entry name" value="MgtE membrane domain-like"/>
    <property type="match status" value="1"/>
</dbReference>
<dbReference type="InterPro" id="IPR006667">
    <property type="entry name" value="SLC41_membr_dom"/>
</dbReference>
<dbReference type="CDD" id="cd04606">
    <property type="entry name" value="CBS_pair_Mg_transporter"/>
    <property type="match status" value="1"/>
</dbReference>
<dbReference type="InterPro" id="IPR046342">
    <property type="entry name" value="CBS_dom_sf"/>
</dbReference>
<comment type="caution">
    <text evidence="11">The sequence shown here is derived from an EMBL/GenBank/DDBJ whole genome shotgun (WGS) entry which is preliminary data.</text>
</comment>
<dbReference type="Gene3D" id="1.10.357.20">
    <property type="entry name" value="SLC41 divalent cation transporters, integral membrane domain"/>
    <property type="match status" value="1"/>
</dbReference>
<dbReference type="SUPFAM" id="SSF54631">
    <property type="entry name" value="CBS-domain pair"/>
    <property type="match status" value="1"/>
</dbReference>
<dbReference type="GO" id="GO:0046872">
    <property type="term" value="F:metal ion binding"/>
    <property type="evidence" value="ECO:0007669"/>
    <property type="project" value="UniProtKB-KW"/>
</dbReference>
<dbReference type="Gene3D" id="3.10.580.10">
    <property type="entry name" value="CBS-domain"/>
    <property type="match status" value="1"/>
</dbReference>
<keyword evidence="7 9" id="KW-0472">Membrane</keyword>
<organism evidence="11 12">
    <name type="scientific">Halovulum dunhuangense</name>
    <dbReference type="NCBI Taxonomy" id="1505036"/>
    <lineage>
        <taxon>Bacteria</taxon>
        <taxon>Pseudomonadati</taxon>
        <taxon>Pseudomonadota</taxon>
        <taxon>Alphaproteobacteria</taxon>
        <taxon>Rhodobacterales</taxon>
        <taxon>Paracoccaceae</taxon>
        <taxon>Halovulum</taxon>
    </lineage>
</organism>
<keyword evidence="4 9" id="KW-0812">Transmembrane</keyword>
<evidence type="ECO:0000256" key="1">
    <source>
        <dbReference type="ARBA" id="ARBA00004141"/>
    </source>
</evidence>
<dbReference type="PANTHER" id="PTHR43773">
    <property type="entry name" value="MAGNESIUM TRANSPORTER MGTE"/>
    <property type="match status" value="1"/>
</dbReference>
<dbReference type="Pfam" id="PF03448">
    <property type="entry name" value="MgtE_N"/>
    <property type="match status" value="1"/>
</dbReference>
<feature type="transmembrane region" description="Helical" evidence="9">
    <location>
        <begin position="297"/>
        <end position="317"/>
    </location>
</feature>
<comment type="subcellular location">
    <subcellularLocation>
        <location evidence="9">Cell membrane</location>
        <topology evidence="9">Multi-pass membrane protein</topology>
    </subcellularLocation>
    <subcellularLocation>
        <location evidence="1">Membrane</location>
        <topology evidence="1">Multi-pass membrane protein</topology>
    </subcellularLocation>
</comment>
<evidence type="ECO:0000256" key="9">
    <source>
        <dbReference type="RuleBase" id="RU362011"/>
    </source>
</evidence>
<evidence type="ECO:0000256" key="7">
    <source>
        <dbReference type="ARBA" id="ARBA00023136"/>
    </source>
</evidence>
<keyword evidence="3 9" id="KW-0813">Transport</keyword>
<dbReference type="EMBL" id="JABFBC010000001">
    <property type="protein sequence ID" value="NNU79960.1"/>
    <property type="molecule type" value="Genomic_DNA"/>
</dbReference>
<feature type="transmembrane region" description="Helical" evidence="9">
    <location>
        <begin position="371"/>
        <end position="393"/>
    </location>
</feature>
<dbReference type="SMART" id="SM00116">
    <property type="entry name" value="CBS"/>
    <property type="match status" value="2"/>
</dbReference>
<keyword evidence="9" id="KW-0479">Metal-binding</keyword>
<dbReference type="GO" id="GO:0015095">
    <property type="term" value="F:magnesium ion transmembrane transporter activity"/>
    <property type="evidence" value="ECO:0007669"/>
    <property type="project" value="UniProtKB-UniRule"/>
</dbReference>
<dbReference type="RefSeq" id="WP_171323349.1">
    <property type="nucleotide sequence ID" value="NZ_JABFBC010000001.1"/>
</dbReference>
<gene>
    <name evidence="11" type="primary">mgtE</name>
    <name evidence="11" type="ORF">HMH01_05855</name>
</gene>
<evidence type="ECO:0000256" key="5">
    <source>
        <dbReference type="ARBA" id="ARBA00022842"/>
    </source>
</evidence>
<dbReference type="InterPro" id="IPR000644">
    <property type="entry name" value="CBS_dom"/>
</dbReference>
<keyword evidence="9" id="KW-1003">Cell membrane</keyword>
<keyword evidence="8" id="KW-0129">CBS domain</keyword>
<dbReference type="NCBIfam" id="TIGR00400">
    <property type="entry name" value="mgtE"/>
    <property type="match status" value="1"/>
</dbReference>
<feature type="domain" description="CBS" evidence="10">
    <location>
        <begin position="152"/>
        <end position="215"/>
    </location>
</feature>
<sequence>MSDTGFAPEGGQDEGFALNAGVVEAILAAVEAQDQDLLVDLLGQLHEADQADLLEQVSPQDRESLVRLWGERFDGAVLYELEEGVRDEILEIVDPRVLASAVQEMETDDLVYLVEDMEDAQKAEVLGALDDADRVAVEASLQYEEYTAGRLMSREMVTCPPHWTVGEAIDFMRASEDLPETFYKVILVDPRMHVAGTVALGSIMANRREVKLIDLADTAPRLIRADQPNEDVAYLFNHYHMVSAPVVDGDGRLVGVITIDDAMEILEEEVEEDIMRLGGVGDEELSDSVWETARARFPWLAVNLVTAIIASLVIALFEDTIEAIVALAVLMPIIASMGGNAATQTLTVAVRALATRDLTRANAWRIIRRETLVGLGNGIAFAVIIAGVGLAWFGSPMLGVVLALAMVINLLVAGLSGILIPMALEKAGADPALASGTFVTTVTDVVGFFAFLGLAGILLL</sequence>
<proteinExistence type="inferred from homology"/>
<evidence type="ECO:0000313" key="11">
    <source>
        <dbReference type="EMBL" id="NNU79960.1"/>
    </source>
</evidence>
<protein>
    <recommendedName>
        <fullName evidence="9">Magnesium transporter MgtE</fullName>
    </recommendedName>
</protein>
<dbReference type="SMART" id="SM00924">
    <property type="entry name" value="MgtE_N"/>
    <property type="match status" value="1"/>
</dbReference>
<keyword evidence="6 9" id="KW-1133">Transmembrane helix</keyword>
<feature type="transmembrane region" description="Helical" evidence="9">
    <location>
        <begin position="432"/>
        <end position="459"/>
    </location>
</feature>
<evidence type="ECO:0000256" key="6">
    <source>
        <dbReference type="ARBA" id="ARBA00022989"/>
    </source>
</evidence>
<evidence type="ECO:0000256" key="8">
    <source>
        <dbReference type="PROSITE-ProRule" id="PRU00703"/>
    </source>
</evidence>
<keyword evidence="12" id="KW-1185">Reference proteome</keyword>
<evidence type="ECO:0000256" key="3">
    <source>
        <dbReference type="ARBA" id="ARBA00022448"/>
    </source>
</evidence>
<comment type="function">
    <text evidence="9">Acts as a magnesium transporter.</text>
</comment>
<reference evidence="11 12" key="1">
    <citation type="submission" date="2020-05" db="EMBL/GenBank/DDBJ databases">
        <title>Gimesia benthica sp. nov., a novel planctomycete isolated from a deep-sea water sample of the Northwest Indian Ocean.</title>
        <authorList>
            <person name="Wang J."/>
            <person name="Ruan C."/>
            <person name="Song L."/>
            <person name="Zhu Y."/>
            <person name="Li A."/>
            <person name="Zheng X."/>
            <person name="Wang L."/>
            <person name="Lu Z."/>
            <person name="Huang Y."/>
            <person name="Du W."/>
            <person name="Zhou Y."/>
            <person name="Huang L."/>
            <person name="Dai X."/>
        </authorList>
    </citation>
    <scope>NUCLEOTIDE SEQUENCE [LARGE SCALE GENOMIC DNA]</scope>
    <source>
        <strain evidence="11 12">YYQ-30</strain>
    </source>
</reference>
<evidence type="ECO:0000259" key="10">
    <source>
        <dbReference type="PROSITE" id="PS51371"/>
    </source>
</evidence>
<feature type="domain" description="CBS" evidence="10">
    <location>
        <begin position="216"/>
        <end position="272"/>
    </location>
</feature>